<protein>
    <submittedName>
        <fullName evidence="1">Uncharacterized protein</fullName>
    </submittedName>
</protein>
<proteinExistence type="predicted"/>
<dbReference type="RefSeq" id="WP_132191582.1">
    <property type="nucleotide sequence ID" value="NZ_SLWM01000011.1"/>
</dbReference>
<accession>A0ABY2BF99</accession>
<name>A0ABY2BF99_9ACTN</name>
<organism evidence="1 2">
    <name type="scientific">Kribbella orskensis</name>
    <dbReference type="NCBI Taxonomy" id="2512216"/>
    <lineage>
        <taxon>Bacteria</taxon>
        <taxon>Bacillati</taxon>
        <taxon>Actinomycetota</taxon>
        <taxon>Actinomycetes</taxon>
        <taxon>Propionibacteriales</taxon>
        <taxon>Kribbellaceae</taxon>
        <taxon>Kribbella</taxon>
    </lineage>
</organism>
<comment type="caution">
    <text evidence="1">The sequence shown here is derived from an EMBL/GenBank/DDBJ whole genome shotgun (WGS) entry which is preliminary data.</text>
</comment>
<evidence type="ECO:0000313" key="2">
    <source>
        <dbReference type="Proteomes" id="UP000295818"/>
    </source>
</evidence>
<keyword evidence="2" id="KW-1185">Reference proteome</keyword>
<reference evidence="1 2" key="1">
    <citation type="journal article" date="2015" name="Stand. Genomic Sci.">
        <title>Genomic Encyclopedia of Bacterial and Archaeal Type Strains, Phase III: the genomes of soil and plant-associated and newly described type strains.</title>
        <authorList>
            <person name="Whitman W.B."/>
            <person name="Woyke T."/>
            <person name="Klenk H.P."/>
            <person name="Zhou Y."/>
            <person name="Lilburn T.G."/>
            <person name="Beck B.J."/>
            <person name="De Vos P."/>
            <person name="Vandamme P."/>
            <person name="Eisen J.A."/>
            <person name="Garrity G."/>
            <person name="Hugenholtz P."/>
            <person name="Kyrpides N.C."/>
        </authorList>
    </citation>
    <scope>NUCLEOTIDE SEQUENCE [LARGE SCALE GENOMIC DNA]</scope>
    <source>
        <strain evidence="1 2">VKM Ac-2538</strain>
    </source>
</reference>
<dbReference type="EMBL" id="SLWM01000011">
    <property type="protein sequence ID" value="TCO18765.1"/>
    <property type="molecule type" value="Genomic_DNA"/>
</dbReference>
<evidence type="ECO:0000313" key="1">
    <source>
        <dbReference type="EMBL" id="TCO18765.1"/>
    </source>
</evidence>
<gene>
    <name evidence="1" type="ORF">EV644_1113</name>
</gene>
<sequence>MRTRRASTTGSRIVTIVVVVWLLIGVAAAGQREYFSGSDATCAKVGTILVTIIAGPLNYIGANPKIDCEAPQPSR</sequence>
<dbReference type="Proteomes" id="UP000295818">
    <property type="component" value="Unassembled WGS sequence"/>
</dbReference>